<feature type="compositionally biased region" description="Polar residues" evidence="1">
    <location>
        <begin position="39"/>
        <end position="63"/>
    </location>
</feature>
<evidence type="ECO:0000313" key="2">
    <source>
        <dbReference type="EMBL" id="RCK65448.1"/>
    </source>
</evidence>
<keyword evidence="3" id="KW-1185">Reference proteome</keyword>
<feature type="region of interest" description="Disordered" evidence="1">
    <location>
        <begin position="1"/>
        <end position="20"/>
    </location>
</feature>
<evidence type="ECO:0000256" key="1">
    <source>
        <dbReference type="SAM" id="MobiDB-lite"/>
    </source>
</evidence>
<accession>A0A367YHX1</accession>
<proteinExistence type="predicted"/>
<feature type="region of interest" description="Disordered" evidence="1">
    <location>
        <begin position="31"/>
        <end position="72"/>
    </location>
</feature>
<evidence type="ECO:0000313" key="3">
    <source>
        <dbReference type="Proteomes" id="UP000253472"/>
    </source>
</evidence>
<comment type="caution">
    <text evidence="2">The sequence shown here is derived from an EMBL/GenBank/DDBJ whole genome shotgun (WGS) entry which is preliminary data.</text>
</comment>
<organism evidence="2 3">
    <name type="scientific">Candida viswanathii</name>
    <dbReference type="NCBI Taxonomy" id="5486"/>
    <lineage>
        <taxon>Eukaryota</taxon>
        <taxon>Fungi</taxon>
        <taxon>Dikarya</taxon>
        <taxon>Ascomycota</taxon>
        <taxon>Saccharomycotina</taxon>
        <taxon>Pichiomycetes</taxon>
        <taxon>Debaryomycetaceae</taxon>
        <taxon>Candida/Lodderomyces clade</taxon>
        <taxon>Candida</taxon>
    </lineage>
</organism>
<protein>
    <submittedName>
        <fullName evidence="2">Uncharacterized protein</fullName>
    </submittedName>
</protein>
<reference evidence="2 3" key="1">
    <citation type="submission" date="2018-06" db="EMBL/GenBank/DDBJ databases">
        <title>Whole genome sequencing of Candida tropicalis (genome annotated by CSBL at Korea University).</title>
        <authorList>
            <person name="Ahn J."/>
        </authorList>
    </citation>
    <scope>NUCLEOTIDE SEQUENCE [LARGE SCALE GENOMIC DNA]</scope>
    <source>
        <strain evidence="2 3">ATCC 20962</strain>
    </source>
</reference>
<sequence length="151" mass="17633">MGRHKPNLNERKCLQPWHLPRQPRTVDDIVEAWQEDGDQTNTDKSNSNGRTINARVQHNTSPSEPEKTNHERNATNHQWLQLCFRVYSPLLSYHSLKLVFVHYNDGSANNLTDKHRKVWQFRNTPREMVSSLNTVGTAVKQQYKIAYTNPL</sequence>
<dbReference type="Proteomes" id="UP000253472">
    <property type="component" value="Unassembled WGS sequence"/>
</dbReference>
<dbReference type="AlphaFoldDB" id="A0A367YHX1"/>
<name>A0A367YHX1_9ASCO</name>
<gene>
    <name evidence="2" type="ORF">Cantr_01301</name>
</gene>
<dbReference type="EMBL" id="QLNQ01000020">
    <property type="protein sequence ID" value="RCK65448.1"/>
    <property type="molecule type" value="Genomic_DNA"/>
</dbReference>